<dbReference type="InterPro" id="IPR013525">
    <property type="entry name" value="ABC2_TM"/>
</dbReference>
<feature type="transmembrane region" description="Helical" evidence="6">
    <location>
        <begin position="240"/>
        <end position="259"/>
    </location>
</feature>
<sequence>MNAVSRALTDGWVITKRNLIKIKRVPEVLIFVLISPIMFVLLFAFVFGGAINPGDGVSYKEFLIGGIFAQTVVFGATFTGAGLAEDMQKGIIDRFRSLPMSPAAVLVGRTTSDVVYNVLSLIIMALTGLLVGWRIRDGALDALAGFGLLLLFAYAISWVMAWVGLLVPSVEVINNASFIVIMPLTFVSNAFVPIQSFDGVLRTIVEWNPVSALTQAARDLFGNLPPGETVSDAWSLQHPALYTLLWVVGILLVFVPLSVRQYRLASSK</sequence>
<comment type="caution">
    <text evidence="8">The sequence shown here is derived from an EMBL/GenBank/DDBJ whole genome shotgun (WGS) entry which is preliminary data.</text>
</comment>
<feature type="transmembrane region" description="Helical" evidence="6">
    <location>
        <begin position="28"/>
        <end position="51"/>
    </location>
</feature>
<evidence type="ECO:0000313" key="9">
    <source>
        <dbReference type="Proteomes" id="UP000267128"/>
    </source>
</evidence>
<keyword evidence="2 6" id="KW-0812">Transmembrane</keyword>
<dbReference type="InterPro" id="IPR051784">
    <property type="entry name" value="Nod_factor_ABC_transporter"/>
</dbReference>
<dbReference type="Pfam" id="PF01061">
    <property type="entry name" value="ABC2_membrane"/>
    <property type="match status" value="1"/>
</dbReference>
<name>A0A3N0CH20_9ACTN</name>
<keyword evidence="9" id="KW-1185">Reference proteome</keyword>
<evidence type="ECO:0000256" key="1">
    <source>
        <dbReference type="ARBA" id="ARBA00004141"/>
    </source>
</evidence>
<dbReference type="EMBL" id="RJSE01000007">
    <property type="protein sequence ID" value="RNL62551.1"/>
    <property type="molecule type" value="Genomic_DNA"/>
</dbReference>
<evidence type="ECO:0000256" key="2">
    <source>
        <dbReference type="ARBA" id="ARBA00022692"/>
    </source>
</evidence>
<evidence type="ECO:0000256" key="6">
    <source>
        <dbReference type="RuleBase" id="RU361157"/>
    </source>
</evidence>
<keyword evidence="6" id="KW-0813">Transport</keyword>
<organism evidence="8 9">
    <name type="scientific">Nocardioides marmoriginsengisoli</name>
    <dbReference type="NCBI Taxonomy" id="661483"/>
    <lineage>
        <taxon>Bacteria</taxon>
        <taxon>Bacillati</taxon>
        <taxon>Actinomycetota</taxon>
        <taxon>Actinomycetes</taxon>
        <taxon>Propionibacteriales</taxon>
        <taxon>Nocardioidaceae</taxon>
        <taxon>Nocardioides</taxon>
    </lineage>
</organism>
<accession>A0A3N0CH20</accession>
<evidence type="ECO:0000256" key="5">
    <source>
        <dbReference type="ARBA" id="ARBA00023251"/>
    </source>
</evidence>
<dbReference type="GO" id="GO:0140359">
    <property type="term" value="F:ABC-type transporter activity"/>
    <property type="evidence" value="ECO:0007669"/>
    <property type="project" value="InterPro"/>
</dbReference>
<feature type="transmembrane region" description="Helical" evidence="6">
    <location>
        <begin position="63"/>
        <end position="84"/>
    </location>
</feature>
<dbReference type="AlphaFoldDB" id="A0A3N0CH20"/>
<keyword evidence="6" id="KW-1003">Cell membrane</keyword>
<feature type="transmembrane region" description="Helical" evidence="6">
    <location>
        <begin position="172"/>
        <end position="192"/>
    </location>
</feature>
<dbReference type="PIRSF" id="PIRSF006648">
    <property type="entry name" value="DrrB"/>
    <property type="match status" value="1"/>
</dbReference>
<feature type="transmembrane region" description="Helical" evidence="6">
    <location>
        <begin position="142"/>
        <end position="165"/>
    </location>
</feature>
<evidence type="ECO:0000313" key="8">
    <source>
        <dbReference type="EMBL" id="RNL62551.1"/>
    </source>
</evidence>
<comment type="subcellular location">
    <subcellularLocation>
        <location evidence="6">Cell membrane</location>
        <topology evidence="6">Multi-pass membrane protein</topology>
    </subcellularLocation>
    <subcellularLocation>
        <location evidence="1">Membrane</location>
        <topology evidence="1">Multi-pass membrane protein</topology>
    </subcellularLocation>
</comment>
<dbReference type="InterPro" id="IPR000412">
    <property type="entry name" value="ABC_2_transport"/>
</dbReference>
<dbReference type="OrthoDB" id="3370990at2"/>
<reference evidence="8 9" key="1">
    <citation type="submission" date="2018-11" db="EMBL/GenBank/DDBJ databases">
        <authorList>
            <person name="Li F."/>
        </authorList>
    </citation>
    <scope>NUCLEOTIDE SEQUENCE [LARGE SCALE GENOMIC DNA]</scope>
    <source>
        <strain evidence="8 9">Gsoil 097</strain>
    </source>
</reference>
<protein>
    <recommendedName>
        <fullName evidence="6">Transport permease protein</fullName>
    </recommendedName>
</protein>
<dbReference type="PANTHER" id="PTHR43229">
    <property type="entry name" value="NODULATION PROTEIN J"/>
    <property type="match status" value="1"/>
</dbReference>
<feature type="transmembrane region" description="Helical" evidence="6">
    <location>
        <begin position="114"/>
        <end position="136"/>
    </location>
</feature>
<dbReference type="InterPro" id="IPR047817">
    <property type="entry name" value="ABC2_TM_bact-type"/>
</dbReference>
<keyword evidence="4 6" id="KW-0472">Membrane</keyword>
<dbReference type="RefSeq" id="WP_123227847.1">
    <property type="nucleotide sequence ID" value="NZ_RJSE01000007.1"/>
</dbReference>
<dbReference type="GO" id="GO:0043190">
    <property type="term" value="C:ATP-binding cassette (ABC) transporter complex"/>
    <property type="evidence" value="ECO:0007669"/>
    <property type="project" value="InterPro"/>
</dbReference>
<dbReference type="GO" id="GO:0046677">
    <property type="term" value="P:response to antibiotic"/>
    <property type="evidence" value="ECO:0007669"/>
    <property type="project" value="UniProtKB-KW"/>
</dbReference>
<evidence type="ECO:0000256" key="3">
    <source>
        <dbReference type="ARBA" id="ARBA00022989"/>
    </source>
</evidence>
<dbReference type="PANTHER" id="PTHR43229:SF2">
    <property type="entry name" value="NODULATION PROTEIN J"/>
    <property type="match status" value="1"/>
</dbReference>
<evidence type="ECO:0000259" key="7">
    <source>
        <dbReference type="PROSITE" id="PS51012"/>
    </source>
</evidence>
<evidence type="ECO:0000256" key="4">
    <source>
        <dbReference type="ARBA" id="ARBA00023136"/>
    </source>
</evidence>
<dbReference type="PROSITE" id="PS51012">
    <property type="entry name" value="ABC_TM2"/>
    <property type="match status" value="1"/>
</dbReference>
<proteinExistence type="inferred from homology"/>
<keyword evidence="5" id="KW-0046">Antibiotic resistance</keyword>
<keyword evidence="3 6" id="KW-1133">Transmembrane helix</keyword>
<gene>
    <name evidence="8" type="ORF">EFK50_12345</name>
</gene>
<comment type="similarity">
    <text evidence="6">Belongs to the ABC-2 integral membrane protein family.</text>
</comment>
<feature type="domain" description="ABC transmembrane type-2" evidence="7">
    <location>
        <begin position="27"/>
        <end position="265"/>
    </location>
</feature>
<dbReference type="Proteomes" id="UP000267128">
    <property type="component" value="Unassembled WGS sequence"/>
</dbReference>